<dbReference type="InterPro" id="IPR015947">
    <property type="entry name" value="PUA-like_sf"/>
</dbReference>
<proteinExistence type="predicted"/>
<dbReference type="CDD" id="cd06553">
    <property type="entry name" value="ASCH_Ef3133_like"/>
    <property type="match status" value="1"/>
</dbReference>
<dbReference type="InterPro" id="IPR000182">
    <property type="entry name" value="GNAT_dom"/>
</dbReference>
<gene>
    <name evidence="2" type="ORF">SAMN02745725_02825</name>
</gene>
<dbReference type="AlphaFoldDB" id="A0A1M6KCN7"/>
<dbReference type="Proteomes" id="UP000184185">
    <property type="component" value="Unassembled WGS sequence"/>
</dbReference>
<organism evidence="2 3">
    <name type="scientific">Pseudobutyrivibrio xylanivorans DSM 14809</name>
    <dbReference type="NCBI Taxonomy" id="1123012"/>
    <lineage>
        <taxon>Bacteria</taxon>
        <taxon>Bacillati</taxon>
        <taxon>Bacillota</taxon>
        <taxon>Clostridia</taxon>
        <taxon>Lachnospirales</taxon>
        <taxon>Lachnospiraceae</taxon>
        <taxon>Pseudobutyrivibrio</taxon>
    </lineage>
</organism>
<protein>
    <submittedName>
        <fullName evidence="2">Uncharacterized protein YhfF</fullName>
    </submittedName>
</protein>
<evidence type="ECO:0000259" key="1">
    <source>
        <dbReference type="PROSITE" id="PS51186"/>
    </source>
</evidence>
<evidence type="ECO:0000313" key="2">
    <source>
        <dbReference type="EMBL" id="SHJ56597.1"/>
    </source>
</evidence>
<dbReference type="EMBL" id="FQYQ01000029">
    <property type="protein sequence ID" value="SHJ56597.1"/>
    <property type="molecule type" value="Genomic_DNA"/>
</dbReference>
<dbReference type="InterPro" id="IPR007374">
    <property type="entry name" value="ASCH_domain"/>
</dbReference>
<sequence length="333" mass="38368">MKAEQLWTEYCSKKGIDINTPYEAWSFGEDEEGDDLLRLVLAGKKFGTASLYDAYEAEDALDELPKAGDYSVLLNSKNEAVCVIKNYDVYIRKFNEVPPYHAYSEGEGDRSLKYWREVHKEFFEEEAKEDGIEFTEESRVVCEKFSLEYTFGKETTADDELLFIEPSMVFADEITAYRQEMLDVDSSFDGCFSMKRMPDPKEYVDYCIGWANPSRVADEHGAWGNVLMVFRKSDMKMVGCMQVHNVLTQRMKDFTGHVGYSVRPSEREKGYAKRMLAKSLDFLTAFGFKEVYVSCVPTNIASRKTILANGGEYIETKYLECDNVNLERYRICI</sequence>
<evidence type="ECO:0000313" key="3">
    <source>
        <dbReference type="Proteomes" id="UP000184185"/>
    </source>
</evidence>
<dbReference type="PROSITE" id="PS51186">
    <property type="entry name" value="GNAT"/>
    <property type="match status" value="1"/>
</dbReference>
<dbReference type="GO" id="GO:0016747">
    <property type="term" value="F:acyltransferase activity, transferring groups other than amino-acyl groups"/>
    <property type="evidence" value="ECO:0007669"/>
    <property type="project" value="InterPro"/>
</dbReference>
<dbReference type="SMART" id="SM01022">
    <property type="entry name" value="ASCH"/>
    <property type="match status" value="1"/>
</dbReference>
<dbReference type="SUPFAM" id="SSF55729">
    <property type="entry name" value="Acyl-CoA N-acyltransferases (Nat)"/>
    <property type="match status" value="1"/>
</dbReference>
<dbReference type="Gene3D" id="3.40.630.30">
    <property type="match status" value="1"/>
</dbReference>
<dbReference type="InterPro" id="IPR009326">
    <property type="entry name" value="DUF984"/>
</dbReference>
<dbReference type="Pfam" id="PF04266">
    <property type="entry name" value="ASCH"/>
    <property type="match status" value="1"/>
</dbReference>
<name>A0A1M6KCN7_PSEXY</name>
<dbReference type="PANTHER" id="PTHR39203">
    <property type="entry name" value="CYTOPLASMIC PROTEIN-RELATED"/>
    <property type="match status" value="1"/>
</dbReference>
<dbReference type="Pfam" id="PF13302">
    <property type="entry name" value="Acetyltransf_3"/>
    <property type="match status" value="1"/>
</dbReference>
<keyword evidence="3" id="KW-1185">Reference proteome</keyword>
<dbReference type="RefSeq" id="WP_083572544.1">
    <property type="nucleotide sequence ID" value="NZ_FQYQ01000029.1"/>
</dbReference>
<dbReference type="InterPro" id="IPR016181">
    <property type="entry name" value="Acyl_CoA_acyltransferase"/>
</dbReference>
<accession>A0A1M6KCN7</accession>
<reference evidence="2 3" key="1">
    <citation type="submission" date="2016-11" db="EMBL/GenBank/DDBJ databases">
        <authorList>
            <person name="Jaros S."/>
            <person name="Januszkiewicz K."/>
            <person name="Wedrychowicz H."/>
        </authorList>
    </citation>
    <scope>NUCLEOTIDE SEQUENCE [LARGE SCALE GENOMIC DNA]</scope>
    <source>
        <strain evidence="2 3">DSM 14809</strain>
    </source>
</reference>
<dbReference type="OrthoDB" id="9807542at2"/>
<dbReference type="PANTHER" id="PTHR39203:SF1">
    <property type="entry name" value="CYTOPLASMIC PROTEIN"/>
    <property type="match status" value="1"/>
</dbReference>
<feature type="domain" description="N-acetyltransferase" evidence="1">
    <location>
        <begin position="168"/>
        <end position="331"/>
    </location>
</feature>
<dbReference type="Gene3D" id="3.10.400.10">
    <property type="entry name" value="Sulfate adenylyltransferase"/>
    <property type="match status" value="1"/>
</dbReference>
<dbReference type="SUPFAM" id="SSF88697">
    <property type="entry name" value="PUA domain-like"/>
    <property type="match status" value="1"/>
</dbReference>
<dbReference type="CDD" id="cd04301">
    <property type="entry name" value="NAT_SF"/>
    <property type="match status" value="1"/>
</dbReference>